<dbReference type="Proteomes" id="UP000886744">
    <property type="component" value="Unassembled WGS sequence"/>
</dbReference>
<dbReference type="InterPro" id="IPR003841">
    <property type="entry name" value="Na/Pi_transpt"/>
</dbReference>
<evidence type="ECO:0000256" key="2">
    <source>
        <dbReference type="ARBA" id="ARBA00022475"/>
    </source>
</evidence>
<dbReference type="EMBL" id="DVHI01000014">
    <property type="protein sequence ID" value="HIR62053.1"/>
    <property type="molecule type" value="Genomic_DNA"/>
</dbReference>
<dbReference type="Gene3D" id="1.20.58.220">
    <property type="entry name" value="Phosphate transport system protein phou homolog 2, domain 2"/>
    <property type="match status" value="1"/>
</dbReference>
<comment type="subcellular location">
    <subcellularLocation>
        <location evidence="1">Cell membrane</location>
        <topology evidence="1">Multi-pass membrane protein</topology>
    </subcellularLocation>
</comment>
<keyword evidence="3 6" id="KW-0812">Transmembrane</keyword>
<organism evidence="7 8">
    <name type="scientific">Candidatus Coprenecus avistercoris</name>
    <dbReference type="NCBI Taxonomy" id="2840730"/>
    <lineage>
        <taxon>Bacteria</taxon>
        <taxon>Pseudomonadati</taxon>
        <taxon>Bacteroidota</taxon>
        <taxon>Bacteroidia</taxon>
        <taxon>Bacteroidales</taxon>
        <taxon>Rikenellaceae</taxon>
        <taxon>Rikenellaceae incertae sedis</taxon>
        <taxon>Candidatus Coprenecus</taxon>
    </lineage>
</organism>
<evidence type="ECO:0000256" key="1">
    <source>
        <dbReference type="ARBA" id="ARBA00004651"/>
    </source>
</evidence>
<dbReference type="GO" id="GO:0005436">
    <property type="term" value="F:sodium:phosphate symporter activity"/>
    <property type="evidence" value="ECO:0007669"/>
    <property type="project" value="InterPro"/>
</dbReference>
<dbReference type="NCBIfam" id="NF037997">
    <property type="entry name" value="Na_Pi_symport"/>
    <property type="match status" value="1"/>
</dbReference>
<keyword evidence="4 6" id="KW-1133">Transmembrane helix</keyword>
<feature type="transmembrane region" description="Helical" evidence="6">
    <location>
        <begin position="112"/>
        <end position="129"/>
    </location>
</feature>
<name>A0A9D1DZZ4_9BACT</name>
<comment type="caution">
    <text evidence="7">The sequence shown here is derived from an EMBL/GenBank/DDBJ whole genome shotgun (WGS) entry which is preliminary data.</text>
</comment>
<dbReference type="GO" id="GO:0005886">
    <property type="term" value="C:plasma membrane"/>
    <property type="evidence" value="ECO:0007669"/>
    <property type="project" value="UniProtKB-SubCell"/>
</dbReference>
<evidence type="ECO:0000313" key="7">
    <source>
        <dbReference type="EMBL" id="HIR62053.1"/>
    </source>
</evidence>
<sequence length="563" mass="62410">MNVIFQVLTLLGALGLFLYGMTLMSEGLQKVAGNRLRSILSAMTANSFTRVLTGTLITAIIQSSSATTVMIVSFVNAGLLSLTQAVGVIMGANIGTTVTSWLISLLGFTADISVLSIPLIGIGFAFMMFKSQKRKSIGEMIIGFALLFLGLTYLKNSVPDLSANPEALAFIQKWTDWGFFSILIFVLVGTVLTIILQSSSATVALTLVMASQGWIPFEIAAAMVLGENIGTTITANIAASVGNISAKRAALAHTVFNVFGVIWVLALYKPFLWLVAKIVVGLGGEDPFTSSASLLYAISTVHTLFNITNTCILIWFTPQIVKLVTWIIKGHKDEEEVFRLRYIQSGMMSTSELSLEQAEQEILHFADIVRRQYVYARQAVNEADDENRFDTLFKKLEHYEQISDRIEFEIAKYLNNIAEGELSQEGNNKLHAMYKIISEMESMGDSGYNIGRILQRKNLHGQKFDEPTVKKLNHMLDLVDNAIAAMTDNLREGFSRIINISNAQDAEHDINEYRDNLKEEHLRHIESEESGYLRGVYYMDLVSECERVGDFAINVSEALVEVN</sequence>
<dbReference type="GO" id="GO:0044341">
    <property type="term" value="P:sodium-dependent phosphate transport"/>
    <property type="evidence" value="ECO:0007669"/>
    <property type="project" value="InterPro"/>
</dbReference>
<feature type="transmembrane region" description="Helical" evidence="6">
    <location>
        <begin position="136"/>
        <end position="154"/>
    </location>
</feature>
<dbReference type="InterPro" id="IPR004633">
    <property type="entry name" value="NaPi_cotrn-rel/YqeW-like"/>
</dbReference>
<dbReference type="Pfam" id="PF02690">
    <property type="entry name" value="Na_Pi_cotrans"/>
    <property type="match status" value="2"/>
</dbReference>
<evidence type="ECO:0000313" key="8">
    <source>
        <dbReference type="Proteomes" id="UP000886744"/>
    </source>
</evidence>
<dbReference type="InterPro" id="IPR038078">
    <property type="entry name" value="PhoU-like_sf"/>
</dbReference>
<evidence type="ECO:0000256" key="5">
    <source>
        <dbReference type="ARBA" id="ARBA00023136"/>
    </source>
</evidence>
<dbReference type="NCBIfam" id="TIGR00704">
    <property type="entry name" value="NaPi_cotrn_rel"/>
    <property type="match status" value="1"/>
</dbReference>
<evidence type="ECO:0000256" key="6">
    <source>
        <dbReference type="SAM" id="Phobius"/>
    </source>
</evidence>
<evidence type="ECO:0000256" key="4">
    <source>
        <dbReference type="ARBA" id="ARBA00022989"/>
    </source>
</evidence>
<dbReference type="AlphaFoldDB" id="A0A9D1DZZ4"/>
<protein>
    <submittedName>
        <fullName evidence="7">Na/Pi cotransporter family protein</fullName>
    </submittedName>
</protein>
<keyword evidence="2" id="KW-1003">Cell membrane</keyword>
<feature type="transmembrane region" description="Helical" evidence="6">
    <location>
        <begin position="255"/>
        <end position="274"/>
    </location>
</feature>
<feature type="transmembrane region" description="Helical" evidence="6">
    <location>
        <begin position="174"/>
        <end position="196"/>
    </location>
</feature>
<reference evidence="7" key="1">
    <citation type="submission" date="2020-10" db="EMBL/GenBank/DDBJ databases">
        <authorList>
            <person name="Gilroy R."/>
        </authorList>
    </citation>
    <scope>NUCLEOTIDE SEQUENCE</scope>
    <source>
        <strain evidence="7">ChiHjej13B12-12457</strain>
    </source>
</reference>
<feature type="transmembrane region" description="Helical" evidence="6">
    <location>
        <begin position="294"/>
        <end position="316"/>
    </location>
</feature>
<dbReference type="SUPFAM" id="SSF109755">
    <property type="entry name" value="PhoU-like"/>
    <property type="match status" value="1"/>
</dbReference>
<gene>
    <name evidence="7" type="ORF">IAC94_00825</name>
</gene>
<keyword evidence="5 6" id="KW-0472">Membrane</keyword>
<reference evidence="7" key="2">
    <citation type="journal article" date="2021" name="PeerJ">
        <title>Extensive microbial diversity within the chicken gut microbiome revealed by metagenomics and culture.</title>
        <authorList>
            <person name="Gilroy R."/>
            <person name="Ravi A."/>
            <person name="Getino M."/>
            <person name="Pursley I."/>
            <person name="Horton D.L."/>
            <person name="Alikhan N.F."/>
            <person name="Baker D."/>
            <person name="Gharbi K."/>
            <person name="Hall N."/>
            <person name="Watson M."/>
            <person name="Adriaenssens E.M."/>
            <person name="Foster-Nyarko E."/>
            <person name="Jarju S."/>
            <person name="Secka A."/>
            <person name="Antonio M."/>
            <person name="Oren A."/>
            <person name="Chaudhuri R.R."/>
            <person name="La Ragione R."/>
            <person name="Hildebrand F."/>
            <person name="Pallen M.J."/>
        </authorList>
    </citation>
    <scope>NUCLEOTIDE SEQUENCE</scope>
    <source>
        <strain evidence="7">ChiHjej13B12-12457</strain>
    </source>
</reference>
<dbReference type="PANTHER" id="PTHR10010">
    <property type="entry name" value="SOLUTE CARRIER FAMILY 34 SODIUM PHOSPHATE , MEMBER 2-RELATED"/>
    <property type="match status" value="1"/>
</dbReference>
<proteinExistence type="predicted"/>
<dbReference type="PANTHER" id="PTHR10010:SF46">
    <property type="entry name" value="SODIUM-DEPENDENT PHOSPHATE TRANSPORT PROTEIN 2B"/>
    <property type="match status" value="1"/>
</dbReference>
<accession>A0A9D1DZZ4</accession>
<evidence type="ECO:0000256" key="3">
    <source>
        <dbReference type="ARBA" id="ARBA00022692"/>
    </source>
</evidence>